<accession>A0AC11E7W9</accession>
<reference evidence="1" key="1">
    <citation type="submission" date="2020-11" db="EMBL/GenBank/DDBJ databases">
        <authorList>
            <person name="Davenport K.M."/>
            <person name="Bickhart D.M."/>
            <person name="Smith T.P.L."/>
            <person name="Murdoch B.M."/>
            <person name="Rosen B.D."/>
        </authorList>
    </citation>
    <scope>NUCLEOTIDE SEQUENCE [LARGE SCALE GENOMIC DNA]</scope>
    <source>
        <strain evidence="1">OAR_USU_Benz2616</strain>
    </source>
</reference>
<gene>
    <name evidence="1" type="primary">CDCA3</name>
</gene>
<reference evidence="1" key="3">
    <citation type="submission" date="2025-09" db="UniProtKB">
        <authorList>
            <consortium name="Ensembl"/>
        </authorList>
    </citation>
    <scope>IDENTIFICATION</scope>
</reference>
<organism evidence="1">
    <name type="scientific">Ovis aries</name>
    <name type="common">Sheep</name>
    <dbReference type="NCBI Taxonomy" id="9940"/>
    <lineage>
        <taxon>Eukaryota</taxon>
        <taxon>Metazoa</taxon>
        <taxon>Chordata</taxon>
        <taxon>Craniata</taxon>
        <taxon>Vertebrata</taxon>
        <taxon>Euteleostomi</taxon>
        <taxon>Mammalia</taxon>
        <taxon>Eutheria</taxon>
        <taxon>Laurasiatheria</taxon>
        <taxon>Artiodactyla</taxon>
        <taxon>Ruminantia</taxon>
        <taxon>Pecora</taxon>
        <taxon>Bovidae</taxon>
        <taxon>Caprinae</taxon>
        <taxon>Ovis</taxon>
    </lineage>
</organism>
<evidence type="ECO:0000313" key="1">
    <source>
        <dbReference type="Ensembl" id="ENSOARP00020053204.1"/>
    </source>
</evidence>
<reference evidence="1" key="2">
    <citation type="submission" date="2025-08" db="UniProtKB">
        <authorList>
            <consortium name="Ensembl"/>
        </authorList>
    </citation>
    <scope>IDENTIFICATION</scope>
</reference>
<sequence>MQSMVERANPTPPGQSARRTARHPLLSRAGPCPILFLLVTMGSAKSVPVTPARPPPHNKLLARVADPRSPSAGILRTPIQVESSPQPSLPAGEQVEGPKLVQDSDPRSPTLGIARTPMKTSGEPPSPLVKQLSDVFETEDPKLSLPPEAILPLETPSSPRPDLPLGTQVSLEDQVPPGSQTELSAEQVFAKEKTGHASETPVSSQGSDKPLRDPETPRSSGSKRSRRKANSKVPGRSPLTILQDDNSPGALTPRQGKQPSLSENFRELKEGAVLGTGRLLKTGGRAWEQGQGHDKENQHFPLVEN</sequence>
<protein>
    <submittedName>
        <fullName evidence="1">Cell division cycle associated 3</fullName>
    </submittedName>
</protein>
<name>A0AC11E7W9_SHEEP</name>
<dbReference type="Ensembl" id="ENSOART00020063885.1">
    <property type="protein sequence ID" value="ENSOARP00020053204.1"/>
    <property type="gene ID" value="ENSOARG00020023351.2"/>
</dbReference>
<proteinExistence type="predicted"/>